<dbReference type="RefSeq" id="WP_012834609.1">
    <property type="nucleotide sequence ID" value="NC_013441.1"/>
</dbReference>
<dbReference type="SMART" id="SM00421">
    <property type="entry name" value="HTH_LUXR"/>
    <property type="match status" value="1"/>
</dbReference>
<evidence type="ECO:0000256" key="3">
    <source>
        <dbReference type="ARBA" id="ARBA00023125"/>
    </source>
</evidence>
<name>D0L9S8_GORB4</name>
<accession>D0L9S8</accession>
<evidence type="ECO:0000259" key="7">
    <source>
        <dbReference type="PROSITE" id="PS50110"/>
    </source>
</evidence>
<proteinExistence type="predicted"/>
<dbReference type="SUPFAM" id="SSF46894">
    <property type="entry name" value="C-terminal effector domain of the bipartite response regulators"/>
    <property type="match status" value="1"/>
</dbReference>
<evidence type="ECO:0000313" key="9">
    <source>
        <dbReference type="Proteomes" id="UP000001219"/>
    </source>
</evidence>
<evidence type="ECO:0000256" key="2">
    <source>
        <dbReference type="ARBA" id="ARBA00023015"/>
    </source>
</evidence>
<dbReference type="SUPFAM" id="SSF52172">
    <property type="entry name" value="CheY-like"/>
    <property type="match status" value="1"/>
</dbReference>
<feature type="domain" description="Response regulatory" evidence="7">
    <location>
        <begin position="13"/>
        <end position="133"/>
    </location>
</feature>
<dbReference type="Pfam" id="PF00196">
    <property type="entry name" value="GerE"/>
    <property type="match status" value="1"/>
</dbReference>
<keyword evidence="1 5" id="KW-0597">Phosphoprotein</keyword>
<dbReference type="InterPro" id="IPR039420">
    <property type="entry name" value="WalR-like"/>
</dbReference>
<dbReference type="AlphaFoldDB" id="D0L9S8"/>
<evidence type="ECO:0000313" key="8">
    <source>
        <dbReference type="EMBL" id="ACY22093.1"/>
    </source>
</evidence>
<gene>
    <name evidence="8" type="ordered locus">Gbro_2881</name>
</gene>
<dbReference type="OrthoDB" id="9808843at2"/>
<dbReference type="GO" id="GO:0000160">
    <property type="term" value="P:phosphorelay signal transduction system"/>
    <property type="evidence" value="ECO:0007669"/>
    <property type="project" value="InterPro"/>
</dbReference>
<organism evidence="8 9">
    <name type="scientific">Gordonia bronchialis (strain ATCC 25592 / DSM 43247 / BCRC 13721 / JCM 3198 / KCTC 3076 / NBRC 16047 / NCTC 10667)</name>
    <name type="common">Rhodococcus bronchialis</name>
    <dbReference type="NCBI Taxonomy" id="526226"/>
    <lineage>
        <taxon>Bacteria</taxon>
        <taxon>Bacillati</taxon>
        <taxon>Actinomycetota</taxon>
        <taxon>Actinomycetes</taxon>
        <taxon>Mycobacteriales</taxon>
        <taxon>Gordoniaceae</taxon>
        <taxon>Gordonia</taxon>
    </lineage>
</organism>
<dbReference type="InterPro" id="IPR016032">
    <property type="entry name" value="Sig_transdc_resp-reg_C-effctor"/>
</dbReference>
<keyword evidence="2" id="KW-0805">Transcription regulation</keyword>
<dbReference type="EMBL" id="CP001802">
    <property type="protein sequence ID" value="ACY22093.1"/>
    <property type="molecule type" value="Genomic_DNA"/>
</dbReference>
<dbReference type="PANTHER" id="PTHR43214:SF24">
    <property type="entry name" value="TRANSCRIPTIONAL REGULATORY PROTEIN NARL-RELATED"/>
    <property type="match status" value="1"/>
</dbReference>
<dbReference type="PROSITE" id="PS00622">
    <property type="entry name" value="HTH_LUXR_1"/>
    <property type="match status" value="1"/>
</dbReference>
<dbReference type="Proteomes" id="UP000001219">
    <property type="component" value="Chromosome"/>
</dbReference>
<reference evidence="9" key="1">
    <citation type="submission" date="2009-10" db="EMBL/GenBank/DDBJ databases">
        <title>The complete chromosome of Gordonia bronchialis DSM 43247.</title>
        <authorList>
            <consortium name="US DOE Joint Genome Institute (JGI-PGF)"/>
            <person name="Lucas S."/>
            <person name="Copeland A."/>
            <person name="Lapidus A."/>
            <person name="Glavina del Rio T."/>
            <person name="Dalin E."/>
            <person name="Tice H."/>
            <person name="Bruce D."/>
            <person name="Goodwin L."/>
            <person name="Pitluck S."/>
            <person name="Kyrpides N."/>
            <person name="Mavromatis K."/>
            <person name="Ivanova N."/>
            <person name="Ovchinnikova G."/>
            <person name="Saunders E."/>
            <person name="Brettin T."/>
            <person name="Detter J.C."/>
            <person name="Han C."/>
            <person name="Larimer F."/>
            <person name="Land M."/>
            <person name="Hauser L."/>
            <person name="Markowitz V."/>
            <person name="Cheng J.-F."/>
            <person name="Hugenholtz P."/>
            <person name="Woyke T."/>
            <person name="Wu D."/>
            <person name="Jando M."/>
            <person name="Schneider S."/>
            <person name="Goeker M."/>
            <person name="Klenk H.-P."/>
            <person name="Eisen J.A."/>
        </authorList>
    </citation>
    <scope>NUCLEOTIDE SEQUENCE [LARGE SCALE GENOMIC DNA]</scope>
    <source>
        <strain evidence="9">ATCC 25592 / DSM 43247 / BCRC 13721 / JCM 3198 / KCTC 3076 / NBRC 16047 / NCTC 10667</strain>
    </source>
</reference>
<sequence length="220" mass="23183">MTVADSAGDSTLSVVLADDHAIVRAGLRALLAHHDDIRVVAEATTADEAVRLCTAVLGTRVDVVLMDLRFGDGRGGVEATRQIRESPNAPSVLVLTNYDTDADILAAIEAGASGYLLKDTPPEELVSAVRGAAAGESALSPAVASRLLSRMRTPPDTVLTPREIEIIAEVATGRSNRQIARELMLSEMTVKSHLVHAFTKLGVGSRTAAVAEARRRGVID</sequence>
<keyword evidence="9" id="KW-1185">Reference proteome</keyword>
<dbReference type="PROSITE" id="PS50043">
    <property type="entry name" value="HTH_LUXR_2"/>
    <property type="match status" value="1"/>
</dbReference>
<protein>
    <submittedName>
        <fullName evidence="8">Response regulator receiver</fullName>
    </submittedName>
</protein>
<keyword evidence="3" id="KW-0238">DNA-binding</keyword>
<feature type="domain" description="HTH luxR-type" evidence="6">
    <location>
        <begin position="152"/>
        <end position="217"/>
    </location>
</feature>
<dbReference type="SMART" id="SM00448">
    <property type="entry name" value="REC"/>
    <property type="match status" value="1"/>
</dbReference>
<dbReference type="InterPro" id="IPR001789">
    <property type="entry name" value="Sig_transdc_resp-reg_receiver"/>
</dbReference>
<dbReference type="InterPro" id="IPR011006">
    <property type="entry name" value="CheY-like_superfamily"/>
</dbReference>
<dbReference type="KEGG" id="gbr:Gbro_2881"/>
<evidence type="ECO:0000256" key="5">
    <source>
        <dbReference type="PROSITE-ProRule" id="PRU00169"/>
    </source>
</evidence>
<feature type="modified residue" description="4-aspartylphosphate" evidence="5">
    <location>
        <position position="67"/>
    </location>
</feature>
<dbReference type="CDD" id="cd17535">
    <property type="entry name" value="REC_NarL-like"/>
    <property type="match status" value="1"/>
</dbReference>
<dbReference type="HOGENOM" id="CLU_000445_90_10_11"/>
<dbReference type="STRING" id="526226.Gbro_2881"/>
<dbReference type="Gene3D" id="3.40.50.2300">
    <property type="match status" value="1"/>
</dbReference>
<evidence type="ECO:0000259" key="6">
    <source>
        <dbReference type="PROSITE" id="PS50043"/>
    </source>
</evidence>
<dbReference type="PROSITE" id="PS50110">
    <property type="entry name" value="RESPONSE_REGULATORY"/>
    <property type="match status" value="1"/>
</dbReference>
<dbReference type="CDD" id="cd06170">
    <property type="entry name" value="LuxR_C_like"/>
    <property type="match status" value="1"/>
</dbReference>
<dbReference type="PANTHER" id="PTHR43214">
    <property type="entry name" value="TWO-COMPONENT RESPONSE REGULATOR"/>
    <property type="match status" value="1"/>
</dbReference>
<evidence type="ECO:0000256" key="4">
    <source>
        <dbReference type="ARBA" id="ARBA00023163"/>
    </source>
</evidence>
<keyword evidence="4" id="KW-0804">Transcription</keyword>
<dbReference type="Pfam" id="PF00072">
    <property type="entry name" value="Response_reg"/>
    <property type="match status" value="1"/>
</dbReference>
<dbReference type="InterPro" id="IPR000792">
    <property type="entry name" value="Tscrpt_reg_LuxR_C"/>
</dbReference>
<evidence type="ECO:0000256" key="1">
    <source>
        <dbReference type="ARBA" id="ARBA00022553"/>
    </source>
</evidence>
<dbReference type="PRINTS" id="PR00038">
    <property type="entry name" value="HTHLUXR"/>
</dbReference>
<dbReference type="GO" id="GO:0003677">
    <property type="term" value="F:DNA binding"/>
    <property type="evidence" value="ECO:0007669"/>
    <property type="project" value="UniProtKB-KW"/>
</dbReference>
<dbReference type="GO" id="GO:0006355">
    <property type="term" value="P:regulation of DNA-templated transcription"/>
    <property type="evidence" value="ECO:0007669"/>
    <property type="project" value="InterPro"/>
</dbReference>
<dbReference type="eggNOG" id="COG2197">
    <property type="taxonomic scope" value="Bacteria"/>
</dbReference>
<dbReference type="InterPro" id="IPR058245">
    <property type="entry name" value="NreC/VraR/RcsB-like_REC"/>
</dbReference>
<reference evidence="8 9" key="2">
    <citation type="journal article" date="2010" name="Stand. Genomic Sci.">
        <title>Complete genome sequence of Gordonia bronchialis type strain (3410).</title>
        <authorList>
            <person name="Ivanova N."/>
            <person name="Sikorski J."/>
            <person name="Jando M."/>
            <person name="Lapidus A."/>
            <person name="Nolan M."/>
            <person name="Lucas S."/>
            <person name="Del Rio T.G."/>
            <person name="Tice H."/>
            <person name="Copeland A."/>
            <person name="Cheng J.F."/>
            <person name="Chen F."/>
            <person name="Bruce D."/>
            <person name="Goodwin L."/>
            <person name="Pitluck S."/>
            <person name="Mavromatis K."/>
            <person name="Ovchinnikova G."/>
            <person name="Pati A."/>
            <person name="Chen A."/>
            <person name="Palaniappan K."/>
            <person name="Land M."/>
            <person name="Hauser L."/>
            <person name="Chang Y.J."/>
            <person name="Jeffries C.D."/>
            <person name="Chain P."/>
            <person name="Saunders E."/>
            <person name="Han C."/>
            <person name="Detter J.C."/>
            <person name="Brettin T."/>
            <person name="Rohde M."/>
            <person name="Goker M."/>
            <person name="Bristow J."/>
            <person name="Eisen J.A."/>
            <person name="Markowitz V."/>
            <person name="Hugenholtz P."/>
            <person name="Klenk H.P."/>
            <person name="Kyrpides N.C."/>
        </authorList>
    </citation>
    <scope>NUCLEOTIDE SEQUENCE [LARGE SCALE GENOMIC DNA]</scope>
    <source>
        <strain evidence="9">ATCC 25592 / DSM 43247 / BCRC 13721 / JCM 3198 / KCTC 3076 / NBRC 16047 / NCTC 10667</strain>
    </source>
</reference>